<evidence type="ECO:0000313" key="2">
    <source>
        <dbReference type="Proteomes" id="UP000218785"/>
    </source>
</evidence>
<name>A0A1Z4N2P2_9CYAN</name>
<keyword evidence="2" id="KW-1185">Reference proteome</keyword>
<organism evidence="1 2">
    <name type="scientific">Tolypothrix tenuis PCC 7101</name>
    <dbReference type="NCBI Taxonomy" id="231146"/>
    <lineage>
        <taxon>Bacteria</taxon>
        <taxon>Bacillati</taxon>
        <taxon>Cyanobacteriota</taxon>
        <taxon>Cyanophyceae</taxon>
        <taxon>Nostocales</taxon>
        <taxon>Tolypothrichaceae</taxon>
        <taxon>Tolypothrix</taxon>
    </lineage>
</organism>
<dbReference type="KEGG" id="ttq:NIES37_39720"/>
<accession>A0A1Z4N2P2</accession>
<protein>
    <submittedName>
        <fullName evidence="1">Uncharacterized protein</fullName>
    </submittedName>
</protein>
<reference evidence="1 2" key="1">
    <citation type="submission" date="2017-06" db="EMBL/GenBank/DDBJ databases">
        <title>Genome sequencing of cyanobaciteial culture collection at National Institute for Environmental Studies (NIES).</title>
        <authorList>
            <person name="Hirose Y."/>
            <person name="Shimura Y."/>
            <person name="Fujisawa T."/>
            <person name="Nakamura Y."/>
            <person name="Kawachi M."/>
        </authorList>
    </citation>
    <scope>NUCLEOTIDE SEQUENCE [LARGE SCALE GENOMIC DNA]</scope>
    <source>
        <strain evidence="1 2">NIES-37</strain>
    </source>
</reference>
<dbReference type="Proteomes" id="UP000218785">
    <property type="component" value="Chromosome"/>
</dbReference>
<sequence length="248" mass="27364">MKAFLQNLSVISTVLTFTIFWQSARGENYLKKGVRNISQDIATGNSNNIPLIELSSGYGVNISFIKSGEIVEKVWLDNPAFASLDVDGCLSGLAQKCEQSGATVLHLRRINPLKIPQLPKTNSSLLTVITKSNSGRKVYVFRVAMGDTAPKYHTIEVTPSLREEPEIKNLPSATNITNLQLISSGLEIAQQQRLILPNSRLQRRVKSFLILMKSGYLINDAARRSGISLQLVNRLIELGSNSQIGTLR</sequence>
<dbReference type="AlphaFoldDB" id="A0A1Z4N2P2"/>
<dbReference type="EMBL" id="AP018248">
    <property type="protein sequence ID" value="BAY99989.1"/>
    <property type="molecule type" value="Genomic_DNA"/>
</dbReference>
<evidence type="ECO:0000313" key="1">
    <source>
        <dbReference type="EMBL" id="BAY99989.1"/>
    </source>
</evidence>
<proteinExistence type="predicted"/>
<gene>
    <name evidence="1" type="ORF">NIES37_39720</name>
</gene>